<proteinExistence type="predicted"/>
<gene>
    <name evidence="1" type="ORF">E5329_13990</name>
</gene>
<protein>
    <submittedName>
        <fullName evidence="1">Uncharacterized protein</fullName>
    </submittedName>
</protein>
<keyword evidence="2" id="KW-1185">Reference proteome</keyword>
<evidence type="ECO:0000313" key="2">
    <source>
        <dbReference type="Proteomes" id="UP000304953"/>
    </source>
</evidence>
<comment type="caution">
    <text evidence="1">The sequence shown here is derived from an EMBL/GenBank/DDBJ whole genome shotgun (WGS) entry which is preliminary data.</text>
</comment>
<dbReference type="EMBL" id="SRYA01000026">
    <property type="protein sequence ID" value="TGY95673.1"/>
    <property type="molecule type" value="Genomic_DNA"/>
</dbReference>
<reference evidence="1" key="1">
    <citation type="submission" date="2019-04" db="EMBL/GenBank/DDBJ databases">
        <title>Microbes associate with the intestines of laboratory mice.</title>
        <authorList>
            <person name="Navarre W."/>
            <person name="Wong E."/>
            <person name="Huang K."/>
            <person name="Tropini C."/>
            <person name="Ng K."/>
            <person name="Yu B."/>
        </authorList>
    </citation>
    <scope>NUCLEOTIDE SEQUENCE</scope>
    <source>
        <strain evidence="1">NM01_1-7b</strain>
    </source>
</reference>
<sequence>MPELRNIPLTYKEGVHSVVDFSKDINGDNAISFDYDAQYQMLTYNIPVGKDRREMTLYSVPEGELVRTLRAFYGKGGMLQKITAMLKGRETLLYIRYENKKDAKAKIRRFAIRNANAMIEQIQQCTDVMARLFIDYYSDGDNMDYHAVIGTAEQMEAVRRKYRDEDACDNSGNYPSEYIKGDNRMLITMVRCAEGHPSENFRYAVEIMSKHIEKHALAALRKTEDFKYICAEYD</sequence>
<dbReference type="Proteomes" id="UP000304953">
    <property type="component" value="Unassembled WGS sequence"/>
</dbReference>
<accession>A0AC61RV34</accession>
<organism evidence="1 2">
    <name type="scientific">Petralouisia muris</name>
    <dbReference type="NCBI Taxonomy" id="3032872"/>
    <lineage>
        <taxon>Bacteria</taxon>
        <taxon>Bacillati</taxon>
        <taxon>Bacillota</taxon>
        <taxon>Clostridia</taxon>
        <taxon>Lachnospirales</taxon>
        <taxon>Lachnospiraceae</taxon>
        <taxon>Petralouisia</taxon>
    </lineage>
</organism>
<name>A0AC61RV34_9FIRM</name>
<evidence type="ECO:0000313" key="1">
    <source>
        <dbReference type="EMBL" id="TGY95673.1"/>
    </source>
</evidence>